<dbReference type="InterPro" id="IPR002773">
    <property type="entry name" value="Deoxyhypusine_synthase"/>
</dbReference>
<reference evidence="10" key="1">
    <citation type="submission" date="2022-11" db="UniProtKB">
        <authorList>
            <consortium name="WormBaseParasite"/>
        </authorList>
    </citation>
    <scope>IDENTIFICATION</scope>
</reference>
<protein>
    <recommendedName>
        <fullName evidence="5">deoxyhypusine synthase</fullName>
        <ecNumber evidence="5">2.5.1.46</ecNumber>
    </recommendedName>
</protein>
<evidence type="ECO:0000256" key="6">
    <source>
        <dbReference type="ARBA" id="ARBA00022679"/>
    </source>
</evidence>
<comment type="pathway">
    <text evidence="3">Protein modification; eIF5A hypusination.</text>
</comment>
<name>A0A914LHD9_MELIC</name>
<sequence length="614" mass="69538">MSINGNNVNEDLKIERDAVLLQSTKLSCLDQIVKGYDFNRGIDWQALLDSYTNTGFQSTNFGIAVKEINSMLEERLKPVKIDPDIDQYFKFPPGRLRPSLTLFLGFTSNLVTSGLRDIFRYLLEHNLVDCVVTSAGGVEEDLIKCIHPTYLGSFRMSGAWLRSNGINRAGNLLIPNENYCKFEEWLMPILDTCLNEQKQKGFRWTPSKLINRLGKEINDKDSICYWAWRNNIPIYCPALTDGSLGDMLYFHSMKNQMDGLIIDIVEDLCHINSMAVMSFKSGVIILGGGVVKHHINNANLMRNGSDYTVYVNTGQEFDGSDSGAEPDEAVSWGKVKSDAKTVKVNADATLVFPLIVARTFARVIEERNIKESLLMMKNLFLQSKVLFAPLFNISARTIFKPPTNIPYLGIYRTNGEICRKDDLLVYQKSMNYHPGANVRWHSFNGRHMLKANCDGTVLITRENCNPDPNIKMMEDLYGFRGIDWQALLDSYTNTGFQSTNFGIAVKEINSMLEERSRPVKINPDIDQYFKFPPGRLRPSLTLFLGFTSNLVTSGLRDIFRYLLEHNLVDCVVTSAGGVEEDLIKCIHPTYLGIFIYINVIVKKITHRSVLLTLS</sequence>
<dbReference type="Gene3D" id="3.40.910.10">
    <property type="entry name" value="Deoxyhypusine synthase"/>
    <property type="match status" value="2"/>
</dbReference>
<dbReference type="FunFam" id="3.40.910.10:FF:000001">
    <property type="entry name" value="Probable deoxyhypusine synthase"/>
    <property type="match status" value="1"/>
</dbReference>
<comment type="catalytic activity">
    <reaction evidence="1">
        <text>[eIF5A protein]-L-lysine + spermidine = [eIF5A protein]-deoxyhypusine + propane-1,3-diamine</text>
        <dbReference type="Rhea" id="RHEA:33299"/>
        <dbReference type="Rhea" id="RHEA-COMP:10143"/>
        <dbReference type="Rhea" id="RHEA-COMP:10144"/>
        <dbReference type="ChEBI" id="CHEBI:29969"/>
        <dbReference type="ChEBI" id="CHEBI:57484"/>
        <dbReference type="ChEBI" id="CHEBI:57834"/>
        <dbReference type="ChEBI" id="CHEBI:82657"/>
        <dbReference type="EC" id="2.5.1.46"/>
    </reaction>
</comment>
<evidence type="ECO:0000313" key="9">
    <source>
        <dbReference type="Proteomes" id="UP000887563"/>
    </source>
</evidence>
<dbReference type="Proteomes" id="UP000887563">
    <property type="component" value="Unplaced"/>
</dbReference>
<evidence type="ECO:0000256" key="1">
    <source>
        <dbReference type="ARBA" id="ARBA00000952"/>
    </source>
</evidence>
<keyword evidence="9" id="KW-1185">Reference proteome</keyword>
<evidence type="ECO:0000256" key="5">
    <source>
        <dbReference type="ARBA" id="ARBA00012683"/>
    </source>
</evidence>
<evidence type="ECO:0000256" key="8">
    <source>
        <dbReference type="ARBA" id="ARBA00023256"/>
    </source>
</evidence>
<evidence type="ECO:0000256" key="3">
    <source>
        <dbReference type="ARBA" id="ARBA00005041"/>
    </source>
</evidence>
<dbReference type="EC" id="2.5.1.46" evidence="5"/>
<keyword evidence="7" id="KW-0520">NAD</keyword>
<dbReference type="PANTHER" id="PTHR11703:SF0">
    <property type="entry name" value="DEOXYHYPUSINE SYNTHASE"/>
    <property type="match status" value="1"/>
</dbReference>
<dbReference type="Pfam" id="PF01916">
    <property type="entry name" value="DS"/>
    <property type="match status" value="2"/>
</dbReference>
<dbReference type="SUPFAM" id="SSF110324">
    <property type="entry name" value="Ribosomal L27 protein-like"/>
    <property type="match status" value="1"/>
</dbReference>
<keyword evidence="6" id="KW-0808">Transferase</keyword>
<dbReference type="GO" id="GO:0034038">
    <property type="term" value="F:deoxyhypusine synthase activity"/>
    <property type="evidence" value="ECO:0007669"/>
    <property type="project" value="UniProtKB-EC"/>
</dbReference>
<dbReference type="WBParaSite" id="Minc3s00530g13800">
    <property type="protein sequence ID" value="Minc3s00530g13800"/>
    <property type="gene ID" value="Minc3s00530g13800"/>
</dbReference>
<accession>A0A914LHD9</accession>
<dbReference type="NCBIfam" id="TIGR00321">
    <property type="entry name" value="dhys"/>
    <property type="match status" value="1"/>
</dbReference>
<dbReference type="Gene3D" id="2.40.50.100">
    <property type="match status" value="1"/>
</dbReference>
<evidence type="ECO:0000256" key="4">
    <source>
        <dbReference type="ARBA" id="ARBA00009892"/>
    </source>
</evidence>
<evidence type="ECO:0000313" key="10">
    <source>
        <dbReference type="WBParaSite" id="Minc3s00530g13800"/>
    </source>
</evidence>
<dbReference type="SUPFAM" id="SSF52467">
    <property type="entry name" value="DHS-like NAD/FAD-binding domain"/>
    <property type="match status" value="2"/>
</dbReference>
<proteinExistence type="inferred from homology"/>
<dbReference type="AlphaFoldDB" id="A0A914LHD9"/>
<comment type="similarity">
    <text evidence="4">Belongs to the deoxyhypusine synthase family.</text>
</comment>
<dbReference type="GO" id="GO:0005737">
    <property type="term" value="C:cytoplasm"/>
    <property type="evidence" value="ECO:0007669"/>
    <property type="project" value="TreeGrafter"/>
</dbReference>
<evidence type="ECO:0000256" key="2">
    <source>
        <dbReference type="ARBA" id="ARBA00001911"/>
    </source>
</evidence>
<dbReference type="PANTHER" id="PTHR11703">
    <property type="entry name" value="DEOXYHYPUSINE SYNTHASE"/>
    <property type="match status" value="1"/>
</dbReference>
<keyword evidence="8" id="KW-0386">Hypusine biosynthesis</keyword>
<comment type="cofactor">
    <cofactor evidence="2">
        <name>NAD(+)</name>
        <dbReference type="ChEBI" id="CHEBI:57540"/>
    </cofactor>
</comment>
<dbReference type="InterPro" id="IPR029035">
    <property type="entry name" value="DHS-like_NAD/FAD-binding_dom"/>
</dbReference>
<organism evidence="9 10">
    <name type="scientific">Meloidogyne incognita</name>
    <name type="common">Southern root-knot nematode worm</name>
    <name type="synonym">Oxyuris incognita</name>
    <dbReference type="NCBI Taxonomy" id="6306"/>
    <lineage>
        <taxon>Eukaryota</taxon>
        <taxon>Metazoa</taxon>
        <taxon>Ecdysozoa</taxon>
        <taxon>Nematoda</taxon>
        <taxon>Chromadorea</taxon>
        <taxon>Rhabditida</taxon>
        <taxon>Tylenchina</taxon>
        <taxon>Tylenchomorpha</taxon>
        <taxon>Tylenchoidea</taxon>
        <taxon>Meloidogynidae</taxon>
        <taxon>Meloidogyninae</taxon>
        <taxon>Meloidogyne</taxon>
        <taxon>Meloidogyne incognita group</taxon>
    </lineage>
</organism>
<dbReference type="InterPro" id="IPR036982">
    <property type="entry name" value="Deoxyhypusine_synthase_sf"/>
</dbReference>
<evidence type="ECO:0000256" key="7">
    <source>
        <dbReference type="ARBA" id="ARBA00023027"/>
    </source>
</evidence>